<evidence type="ECO:0000256" key="1">
    <source>
        <dbReference type="ARBA" id="ARBA00004370"/>
    </source>
</evidence>
<dbReference type="EMBL" id="JADGJQ010000027">
    <property type="protein sequence ID" value="KAJ3178333.1"/>
    <property type="molecule type" value="Genomic_DNA"/>
</dbReference>
<feature type="transmembrane region" description="Helical" evidence="6">
    <location>
        <begin position="359"/>
        <end position="378"/>
    </location>
</feature>
<dbReference type="AlphaFoldDB" id="A0AAD5TJG5"/>
<feature type="transmembrane region" description="Helical" evidence="6">
    <location>
        <begin position="267"/>
        <end position="284"/>
    </location>
</feature>
<feature type="transmembrane region" description="Helical" evidence="6">
    <location>
        <begin position="296"/>
        <end position="320"/>
    </location>
</feature>
<evidence type="ECO:0000313" key="8">
    <source>
        <dbReference type="Proteomes" id="UP001212152"/>
    </source>
</evidence>
<feature type="transmembrane region" description="Helical" evidence="6">
    <location>
        <begin position="228"/>
        <end position="247"/>
    </location>
</feature>
<dbReference type="Gene3D" id="1.20.120.1760">
    <property type="match status" value="1"/>
</dbReference>
<protein>
    <recommendedName>
        <fullName evidence="9">Choline/ethanolaminephosphotransferase</fullName>
    </recommendedName>
</protein>
<evidence type="ECO:0000256" key="4">
    <source>
        <dbReference type="ARBA" id="ARBA00023136"/>
    </source>
</evidence>
<keyword evidence="6" id="KW-1133">Transmembrane helix</keyword>
<evidence type="ECO:0000256" key="6">
    <source>
        <dbReference type="SAM" id="Phobius"/>
    </source>
</evidence>
<dbReference type="Proteomes" id="UP001212152">
    <property type="component" value="Unassembled WGS sequence"/>
</dbReference>
<evidence type="ECO:0000256" key="2">
    <source>
        <dbReference type="ARBA" id="ARBA00010441"/>
    </source>
</evidence>
<comment type="subcellular location">
    <subcellularLocation>
        <location evidence="1">Membrane</location>
    </subcellularLocation>
</comment>
<organism evidence="7 8">
    <name type="scientific">Geranomyces variabilis</name>
    <dbReference type="NCBI Taxonomy" id="109894"/>
    <lineage>
        <taxon>Eukaryota</taxon>
        <taxon>Fungi</taxon>
        <taxon>Fungi incertae sedis</taxon>
        <taxon>Chytridiomycota</taxon>
        <taxon>Chytridiomycota incertae sedis</taxon>
        <taxon>Chytridiomycetes</taxon>
        <taxon>Spizellomycetales</taxon>
        <taxon>Powellomycetaceae</taxon>
        <taxon>Geranomyces</taxon>
    </lineage>
</organism>
<keyword evidence="4 6" id="KW-0472">Membrane</keyword>
<dbReference type="InterPro" id="IPR043130">
    <property type="entry name" value="CDP-OH_PTrfase_TM_dom"/>
</dbReference>
<feature type="transmembrane region" description="Helical" evidence="6">
    <location>
        <begin position="85"/>
        <end position="104"/>
    </location>
</feature>
<evidence type="ECO:0000256" key="3">
    <source>
        <dbReference type="ARBA" id="ARBA00022679"/>
    </source>
</evidence>
<dbReference type="PANTHER" id="PTHR10414:SF77">
    <property type="entry name" value="CDP-ALCOHOL PHOSPHATIDYLTRANSFERASE FAMILY PROTEIN"/>
    <property type="match status" value="1"/>
</dbReference>
<name>A0AAD5TJG5_9FUNG</name>
<feature type="transmembrane region" description="Helical" evidence="6">
    <location>
        <begin position="59"/>
        <end position="79"/>
    </location>
</feature>
<keyword evidence="3 5" id="KW-0808">Transferase</keyword>
<dbReference type="PROSITE" id="PS00379">
    <property type="entry name" value="CDP_ALCOHOL_P_TRANSF"/>
    <property type="match status" value="1"/>
</dbReference>
<evidence type="ECO:0000256" key="5">
    <source>
        <dbReference type="RuleBase" id="RU003750"/>
    </source>
</evidence>
<dbReference type="GO" id="GO:0008654">
    <property type="term" value="P:phospholipid biosynthetic process"/>
    <property type="evidence" value="ECO:0007669"/>
    <property type="project" value="InterPro"/>
</dbReference>
<dbReference type="PANTHER" id="PTHR10414">
    <property type="entry name" value="ETHANOLAMINEPHOSPHOTRANSFERASE"/>
    <property type="match status" value="1"/>
</dbReference>
<evidence type="ECO:0008006" key="9">
    <source>
        <dbReference type="Google" id="ProtNLM"/>
    </source>
</evidence>
<keyword evidence="6" id="KW-0812">Transmembrane</keyword>
<feature type="transmembrane region" description="Helical" evidence="6">
    <location>
        <begin position="189"/>
        <end position="208"/>
    </location>
</feature>
<dbReference type="InterPro" id="IPR000462">
    <property type="entry name" value="CDP-OH_P_trans"/>
</dbReference>
<keyword evidence="8" id="KW-1185">Reference proteome</keyword>
<feature type="transmembrane region" description="Helical" evidence="6">
    <location>
        <begin position="149"/>
        <end position="169"/>
    </location>
</feature>
<proteinExistence type="inferred from homology"/>
<dbReference type="InterPro" id="IPR014472">
    <property type="entry name" value="CHOPT"/>
</dbReference>
<feature type="transmembrane region" description="Helical" evidence="6">
    <location>
        <begin position="326"/>
        <end position="347"/>
    </location>
</feature>
<dbReference type="InterPro" id="IPR048254">
    <property type="entry name" value="CDP_ALCOHOL_P_TRANSF_CS"/>
</dbReference>
<dbReference type="Pfam" id="PF01066">
    <property type="entry name" value="CDP-OH_P_transf"/>
    <property type="match status" value="1"/>
</dbReference>
<comment type="similarity">
    <text evidence="2 5">Belongs to the CDP-alcohol phosphatidyltransferase class-I family.</text>
</comment>
<dbReference type="GO" id="GO:0016020">
    <property type="term" value="C:membrane"/>
    <property type="evidence" value="ECO:0007669"/>
    <property type="project" value="UniProtKB-SubCell"/>
</dbReference>
<reference evidence="7" key="1">
    <citation type="submission" date="2020-05" db="EMBL/GenBank/DDBJ databases">
        <title>Phylogenomic resolution of chytrid fungi.</title>
        <authorList>
            <person name="Stajich J.E."/>
            <person name="Amses K."/>
            <person name="Simmons R."/>
            <person name="Seto K."/>
            <person name="Myers J."/>
            <person name="Bonds A."/>
            <person name="Quandt C.A."/>
            <person name="Barry K."/>
            <person name="Liu P."/>
            <person name="Grigoriev I."/>
            <person name="Longcore J.E."/>
            <person name="James T.Y."/>
        </authorList>
    </citation>
    <scope>NUCLEOTIDE SEQUENCE</scope>
    <source>
        <strain evidence="7">JEL0379</strain>
    </source>
</reference>
<comment type="caution">
    <text evidence="7">The sequence shown here is derived from an EMBL/GenBank/DDBJ whole genome shotgun (WGS) entry which is preliminary data.</text>
</comment>
<accession>A0AAD5TJG5</accession>
<evidence type="ECO:0000313" key="7">
    <source>
        <dbReference type="EMBL" id="KAJ3178333.1"/>
    </source>
</evidence>
<dbReference type="PIRSF" id="PIRSF015665">
    <property type="entry name" value="CHOPT"/>
    <property type="match status" value="1"/>
</dbReference>
<gene>
    <name evidence="7" type="ORF">HDU87_003645</name>
</gene>
<sequence>MLASILFPPRDSYVSDEGLRNLRLYKYSSIDKSPISYYILRPYWEFCTTLFPMWLAPNLITLLGFFFVLANVAIAMIYTPDLETAGPSWIYFSFAIGIWLYSTFDNVDGKQARRTGSSSPLGELFDHGVDSLNCAFGALVQAAGLGMGLGWYTVLLVSMTIIVFFFSTWENYHTGSLYLGYINGPTEGLIIACVMLCVSGVYGPDVWWQQISDALPSIGAFTPAGWTLMDLFLGGMLAMMAFTQVPISIYRVYETCKEKNKSVSEAMSQIGPFVVFMMSIYLWLGSPASHILDTHLVAFVIATGLVFGRIATAIILAHVTHMPYPTYWKLLTPVLFGTVITNLPVIFQSGPILSATGEAIYLYMFLVYAVASYLHWAVSVIERFCTHLGISCLTIPYRPLMTRP</sequence>
<dbReference type="GO" id="GO:0016780">
    <property type="term" value="F:phosphotransferase activity, for other substituted phosphate groups"/>
    <property type="evidence" value="ECO:0007669"/>
    <property type="project" value="InterPro"/>
</dbReference>